<keyword evidence="7" id="KW-1185">Reference proteome</keyword>
<dbReference type="AlphaFoldDB" id="A0A8H5HEN2"/>
<dbReference type="InterPro" id="IPR007173">
    <property type="entry name" value="ALO_C"/>
</dbReference>
<dbReference type="Pfam" id="PF04030">
    <property type="entry name" value="ALO"/>
    <property type="match status" value="1"/>
</dbReference>
<comment type="pathway">
    <text evidence="1">Cofactor biosynthesis; D-erythroascorbate biosynthesis; dehydro-D-arabinono-1,4-lactone from D-arabinose: step 2/2.</text>
</comment>
<comment type="caution">
    <text evidence="6">The sequence shown here is derived from an EMBL/GenBank/DDBJ whole genome shotgun (WGS) entry which is preliminary data.</text>
</comment>
<dbReference type="InterPro" id="IPR006094">
    <property type="entry name" value="Oxid_FAD_bind_N"/>
</dbReference>
<dbReference type="Pfam" id="PF01565">
    <property type="entry name" value="FAD_binding_4"/>
    <property type="match status" value="1"/>
</dbReference>
<dbReference type="InterPro" id="IPR036318">
    <property type="entry name" value="FAD-bd_PCMH-like_sf"/>
</dbReference>
<protein>
    <recommendedName>
        <fullName evidence="2">D-arabinono-1,4-lactone oxidase</fullName>
        <ecNumber evidence="2">1.1.3.37</ecNumber>
    </recommendedName>
    <alternativeName>
        <fullName evidence="4">L-galactono-gamma-lactone oxidase</fullName>
    </alternativeName>
</protein>
<dbReference type="UniPathway" id="UPA00771">
    <property type="reaction ID" value="UER00766"/>
</dbReference>
<dbReference type="GO" id="GO:0016020">
    <property type="term" value="C:membrane"/>
    <property type="evidence" value="ECO:0007669"/>
    <property type="project" value="InterPro"/>
</dbReference>
<dbReference type="InterPro" id="IPR010031">
    <property type="entry name" value="FAD_lactone_oxidase-like"/>
</dbReference>
<evidence type="ECO:0000256" key="1">
    <source>
        <dbReference type="ARBA" id="ARBA00005083"/>
    </source>
</evidence>
<reference evidence="6 7" key="1">
    <citation type="journal article" date="2020" name="ISME J.">
        <title>Uncovering the hidden diversity of litter-decomposition mechanisms in mushroom-forming fungi.</title>
        <authorList>
            <person name="Floudas D."/>
            <person name="Bentzer J."/>
            <person name="Ahren D."/>
            <person name="Johansson T."/>
            <person name="Persson P."/>
            <person name="Tunlid A."/>
        </authorList>
    </citation>
    <scope>NUCLEOTIDE SEQUENCE [LARGE SCALE GENOMIC DNA]</scope>
    <source>
        <strain evidence="6 7">CBS 406.79</strain>
    </source>
</reference>
<evidence type="ECO:0000313" key="7">
    <source>
        <dbReference type="Proteomes" id="UP000518752"/>
    </source>
</evidence>
<evidence type="ECO:0000313" key="6">
    <source>
        <dbReference type="EMBL" id="KAF5381927.1"/>
    </source>
</evidence>
<dbReference type="Gene3D" id="3.30.70.2520">
    <property type="match status" value="1"/>
</dbReference>
<dbReference type="Gene3D" id="3.30.43.10">
    <property type="entry name" value="Uridine Diphospho-n-acetylenolpyruvylglucosamine Reductase, domain 2"/>
    <property type="match status" value="1"/>
</dbReference>
<evidence type="ECO:0000259" key="5">
    <source>
        <dbReference type="PROSITE" id="PS51387"/>
    </source>
</evidence>
<dbReference type="OrthoDB" id="610608at2759"/>
<proteinExistence type="predicted"/>
<dbReference type="PIRSF" id="PIRSF000136">
    <property type="entry name" value="LGO_GLO"/>
    <property type="match status" value="1"/>
</dbReference>
<feature type="domain" description="FAD-binding PCMH-type" evidence="5">
    <location>
        <begin position="36"/>
        <end position="206"/>
    </location>
</feature>
<dbReference type="EC" id="1.1.3.37" evidence="2"/>
<gene>
    <name evidence="6" type="ORF">D9757_007564</name>
</gene>
<dbReference type="GO" id="GO:0071949">
    <property type="term" value="F:FAD binding"/>
    <property type="evidence" value="ECO:0007669"/>
    <property type="project" value="InterPro"/>
</dbReference>
<dbReference type="PROSITE" id="PS51387">
    <property type="entry name" value="FAD_PCMH"/>
    <property type="match status" value="1"/>
</dbReference>
<sequence>MSLASIPLHQLYEILLPVTVPSSSPKSKFINWAETFVCTPLAVFEPRNEYQCRVILELAQRERKVVRVAGVGHSPSDLACTDEFMLRTTYLNRVLSVDKEKRRVVAEGGITLSELHVALAEHDLAMINLGSISDQTLAGIITTASHGTGISYGVMSTDVISLTLLLADGQRVGCSRTQRPDLFLATTCGLGSTGLILNIELEVEPSFHLKELVESHSFEHTVENLDHIVRSAEHTRFFWFPATDTISTSTLNRTQEKKYSNSRWFYDSFLNHHVVQLLLFLGIYVRILNNWAAFLVSWLVESGSSRIEESYRVFNMDCRYLQHTTEWAIPYEHTKACLYELRKYFHEIQADPRERPHFPIEIRFSAPDDIWLSPSYNQQTCWIGVIQYK</sequence>
<keyword evidence="3" id="KW-0560">Oxidoreductase</keyword>
<accession>A0A8H5HEN2</accession>
<dbReference type="InterPro" id="IPR016167">
    <property type="entry name" value="FAD-bd_PCMH_sub1"/>
</dbReference>
<dbReference type="InterPro" id="IPR016166">
    <property type="entry name" value="FAD-bd_PCMH"/>
</dbReference>
<dbReference type="Gene3D" id="3.30.465.10">
    <property type="match status" value="1"/>
</dbReference>
<name>A0A8H5HEN2_9AGAR</name>
<dbReference type="InterPro" id="IPR016169">
    <property type="entry name" value="FAD-bd_PCMH_sub2"/>
</dbReference>
<evidence type="ECO:0000256" key="2">
    <source>
        <dbReference type="ARBA" id="ARBA00013136"/>
    </source>
</evidence>
<organism evidence="6 7">
    <name type="scientific">Collybiopsis confluens</name>
    <dbReference type="NCBI Taxonomy" id="2823264"/>
    <lineage>
        <taxon>Eukaryota</taxon>
        <taxon>Fungi</taxon>
        <taxon>Dikarya</taxon>
        <taxon>Basidiomycota</taxon>
        <taxon>Agaricomycotina</taxon>
        <taxon>Agaricomycetes</taxon>
        <taxon>Agaricomycetidae</taxon>
        <taxon>Agaricales</taxon>
        <taxon>Marasmiineae</taxon>
        <taxon>Omphalotaceae</taxon>
        <taxon>Collybiopsis</taxon>
    </lineage>
</organism>
<dbReference type="PANTHER" id="PTHR43762">
    <property type="entry name" value="L-GULONOLACTONE OXIDASE"/>
    <property type="match status" value="1"/>
</dbReference>
<evidence type="ECO:0000256" key="4">
    <source>
        <dbReference type="ARBA" id="ARBA00033418"/>
    </source>
</evidence>
<dbReference type="SUPFAM" id="SSF56176">
    <property type="entry name" value="FAD-binding/transporter-associated domain-like"/>
    <property type="match status" value="1"/>
</dbReference>
<dbReference type="EMBL" id="JAACJN010000055">
    <property type="protein sequence ID" value="KAF5381927.1"/>
    <property type="molecule type" value="Genomic_DNA"/>
</dbReference>
<dbReference type="GO" id="GO:0005739">
    <property type="term" value="C:mitochondrion"/>
    <property type="evidence" value="ECO:0007669"/>
    <property type="project" value="TreeGrafter"/>
</dbReference>
<dbReference type="PANTHER" id="PTHR43762:SF1">
    <property type="entry name" value="D-ARABINONO-1,4-LACTONE OXIDASE"/>
    <property type="match status" value="1"/>
</dbReference>
<dbReference type="Proteomes" id="UP000518752">
    <property type="component" value="Unassembled WGS sequence"/>
</dbReference>
<evidence type="ECO:0000256" key="3">
    <source>
        <dbReference type="ARBA" id="ARBA00023002"/>
    </source>
</evidence>
<dbReference type="GO" id="GO:0003885">
    <property type="term" value="F:D-arabinono-1,4-lactone oxidase activity"/>
    <property type="evidence" value="ECO:0007669"/>
    <property type="project" value="UniProtKB-EC"/>
</dbReference>